<feature type="chain" id="PRO_5040436818" description="TRP C-terminal domain-containing protein" evidence="3">
    <location>
        <begin position="32"/>
        <end position="1052"/>
    </location>
</feature>
<dbReference type="InterPro" id="IPR040241">
    <property type="entry name" value="TRP_Flc/Pkd2-like"/>
</dbReference>
<feature type="transmembrane region" description="Helical" evidence="2">
    <location>
        <begin position="632"/>
        <end position="654"/>
    </location>
</feature>
<dbReference type="AlphaFoldDB" id="A0A9Q5HX89"/>
<feature type="compositionally biased region" description="Low complexity" evidence="1">
    <location>
        <begin position="759"/>
        <end position="770"/>
    </location>
</feature>
<dbReference type="OrthoDB" id="5312224at2759"/>
<dbReference type="PANTHER" id="PTHR31145:SF6">
    <property type="entry name" value="INTEGRAL MEMBRANE PROTEIN (AFU_ORTHOLOGUE AFUA_7G01610)"/>
    <property type="match status" value="1"/>
</dbReference>
<evidence type="ECO:0000256" key="1">
    <source>
        <dbReference type="SAM" id="MobiDB-lite"/>
    </source>
</evidence>
<evidence type="ECO:0000313" key="5">
    <source>
        <dbReference type="EMBL" id="OCB87545.1"/>
    </source>
</evidence>
<evidence type="ECO:0000259" key="4">
    <source>
        <dbReference type="Pfam" id="PF06011"/>
    </source>
</evidence>
<name>A0A9Q5HX89_SANBA</name>
<dbReference type="GO" id="GO:0016020">
    <property type="term" value="C:membrane"/>
    <property type="evidence" value="ECO:0007669"/>
    <property type="project" value="TreeGrafter"/>
</dbReference>
<feature type="region of interest" description="Disordered" evidence="1">
    <location>
        <begin position="859"/>
        <end position="881"/>
    </location>
</feature>
<dbReference type="Pfam" id="PF06011">
    <property type="entry name" value="TRP"/>
    <property type="match status" value="2"/>
</dbReference>
<feature type="region of interest" description="Disordered" evidence="1">
    <location>
        <begin position="947"/>
        <end position="1052"/>
    </location>
</feature>
<dbReference type="EMBL" id="LNZH02000191">
    <property type="protein sequence ID" value="OCB87545.1"/>
    <property type="molecule type" value="Genomic_DNA"/>
</dbReference>
<comment type="caution">
    <text evidence="5">The sequence shown here is derived from an EMBL/GenBank/DDBJ whole genome shotgun (WGS) entry which is preliminary data.</text>
</comment>
<keyword evidence="2" id="KW-0812">Transmembrane</keyword>
<feature type="transmembrane region" description="Helical" evidence="2">
    <location>
        <begin position="389"/>
        <end position="409"/>
    </location>
</feature>
<keyword evidence="6" id="KW-1185">Reference proteome</keyword>
<accession>A0A9Q5HX89</accession>
<evidence type="ECO:0000313" key="6">
    <source>
        <dbReference type="Proteomes" id="UP000757232"/>
    </source>
</evidence>
<feature type="region of interest" description="Disordered" evidence="1">
    <location>
        <begin position="729"/>
        <end position="827"/>
    </location>
</feature>
<organism evidence="5 6">
    <name type="scientific">Sanghuangporus baumii</name>
    <name type="common">Phellinus baumii</name>
    <dbReference type="NCBI Taxonomy" id="108892"/>
    <lineage>
        <taxon>Eukaryota</taxon>
        <taxon>Fungi</taxon>
        <taxon>Dikarya</taxon>
        <taxon>Basidiomycota</taxon>
        <taxon>Agaricomycotina</taxon>
        <taxon>Agaricomycetes</taxon>
        <taxon>Hymenochaetales</taxon>
        <taxon>Hymenochaetaceae</taxon>
        <taxon>Sanghuangporus</taxon>
    </lineage>
</organism>
<feature type="transmembrane region" description="Helical" evidence="2">
    <location>
        <begin position="666"/>
        <end position="688"/>
    </location>
</feature>
<feature type="signal peptide" evidence="3">
    <location>
        <begin position="1"/>
        <end position="31"/>
    </location>
</feature>
<keyword evidence="2" id="KW-0472">Membrane</keyword>
<sequence length="1052" mass="113235">MRHSHIALFRASCFPLSVVAVLLFLSRFVIAQPATLAFSECTVGNAIDPSLKINVSTVYGQIVTNDNLGRHINLTVIGNTGQTLEPINNATSLLSTIFTTSSVLSFNVFENSTFFCTSLCPPSPLPSLDPNYFYCPVSAGPIAFSAAIPLGDHEYNLMTINTRLRIVDTSSPAIELSCIDVATTPLKSDRVAGLMYGPATIIFWVSVALCIAYWLVAGLARVVAAWGRGGSGTGRNLWSRLEGAGYILASAISGERFSSTPALLRFSTPSMRDVFFHTQWCAALGMVAVQWPTFAYPILAQTAWTTLIFNVTLAQGGNATSSHWWPLRVQDYNPPSDFADQLSDSSSPIFVDTSVPNSLLMLPENSKAGIASLAAVVGLRPQDLFGVSLVLFLAIIAGVILVSLLIWGIDQVGVALFGGTEKDSPFGARSPAYLPPARESDKNGSSAADEDGTSAAGYRLFRSASIPLSSALARPWWRLRIKPSSFHGSILHGNLVRILILFHLPITIFSSYQFANARSQSSTVSVVLAVLAFVVFSTGIPIFLIFRLYTTATNKLYDETRTLMMLGPLYNHYAHGSQLFACIFFANNLIYGIVIGCGQKSGTAQAIIILVMEIAASLCTSIWLPWGRGATMGLISFFFCVARITVAVLLVILTPTVAIGIAAGSWIAAAILVVLGLMYLAFLIILAVKLLEALLRIIGRIPFDRSKHTLDTGLLGVMGLLGWCTPRKRRRRRNHRRPANDVRSSTTASQPFVVGNKNSSPPSSSHGPPSVLRPEHALLPYREDSDDESGYIMGSWQPFPQPGYGPVDDRPTSPPAETPAKSGFARVGGGRARYEAPYAIATNASPSIMGKHEFPSVERIQQPSPAQTPRGPSPTNRSTVTVNHPNINHPVGGSGLPPGAMNPAQPQVHVRTKSQVAIIEDASALFNLQTGSSAVVQDTSELVRPSFAADTDDSSADIAQPKRTLWDKFRRNRRMSEGNMPSGQPSEGEGGGRSFVVLRDKRPSPAAAESSKPEPASEGPAEGRRSFVVLRGNTSEDPLSAPNRPQRRLSQT</sequence>
<dbReference type="PANTHER" id="PTHR31145">
    <property type="entry name" value="INTEGRAL MEMBRANE PROTEIN (AFU_ORTHOLOGUE AFUA_7G01610)"/>
    <property type="match status" value="1"/>
</dbReference>
<feature type="transmembrane region" description="Helical" evidence="2">
    <location>
        <begin position="606"/>
        <end position="626"/>
    </location>
</feature>
<dbReference type="InterPro" id="IPR010308">
    <property type="entry name" value="TRP_C"/>
</dbReference>
<feature type="transmembrane region" description="Helical" evidence="2">
    <location>
        <begin position="573"/>
        <end position="594"/>
    </location>
</feature>
<protein>
    <recommendedName>
        <fullName evidence="4">TRP C-terminal domain-containing protein</fullName>
    </recommendedName>
</protein>
<reference evidence="5" key="1">
    <citation type="submission" date="2016-06" db="EMBL/GenBank/DDBJ databases">
        <title>Draft Genome sequence of the fungus Inonotus baumii.</title>
        <authorList>
            <person name="Zhu H."/>
            <person name="Lin W."/>
        </authorList>
    </citation>
    <scope>NUCLEOTIDE SEQUENCE</scope>
    <source>
        <strain evidence="5">821</strain>
    </source>
</reference>
<gene>
    <name evidence="5" type="ORF">A7U60_g5450</name>
</gene>
<feature type="transmembrane region" description="Helical" evidence="2">
    <location>
        <begin position="495"/>
        <end position="514"/>
    </location>
</feature>
<evidence type="ECO:0000256" key="3">
    <source>
        <dbReference type="SAM" id="SignalP"/>
    </source>
</evidence>
<proteinExistence type="predicted"/>
<feature type="transmembrane region" description="Helical" evidence="2">
    <location>
        <begin position="194"/>
        <end position="216"/>
    </location>
</feature>
<evidence type="ECO:0000256" key="2">
    <source>
        <dbReference type="SAM" id="Phobius"/>
    </source>
</evidence>
<keyword evidence="2" id="KW-1133">Transmembrane helix</keyword>
<keyword evidence="3" id="KW-0732">Signal</keyword>
<dbReference type="Proteomes" id="UP000757232">
    <property type="component" value="Unassembled WGS sequence"/>
</dbReference>
<feature type="transmembrane region" description="Helical" evidence="2">
    <location>
        <begin position="526"/>
        <end position="549"/>
    </location>
</feature>
<feature type="region of interest" description="Disordered" evidence="1">
    <location>
        <begin position="427"/>
        <end position="451"/>
    </location>
</feature>
<feature type="domain" description="TRP C-terminal" evidence="4">
    <location>
        <begin position="244"/>
        <end position="407"/>
    </location>
</feature>
<feature type="compositionally biased region" description="Low complexity" evidence="1">
    <location>
        <begin position="1004"/>
        <end position="1020"/>
    </location>
</feature>
<feature type="domain" description="TRP C-terminal" evidence="4">
    <location>
        <begin position="489"/>
        <end position="695"/>
    </location>
</feature>
<dbReference type="GO" id="GO:0055085">
    <property type="term" value="P:transmembrane transport"/>
    <property type="evidence" value="ECO:0007669"/>
    <property type="project" value="TreeGrafter"/>
</dbReference>